<name>A0A0J9ED79_9RHOB</name>
<reference evidence="2 3" key="1">
    <citation type="submission" date="2015-06" db="EMBL/GenBank/DDBJ databases">
        <title>Draft genome sequence of an Alphaproteobacteria species associated to the Mediterranean sponge Oscarella lobularis.</title>
        <authorList>
            <person name="Jourda C."/>
            <person name="Santini S."/>
            <person name="Claverie J.-M."/>
        </authorList>
    </citation>
    <scope>NUCLEOTIDE SEQUENCE [LARGE SCALE GENOMIC DNA]</scope>
    <source>
        <strain evidence="2">IGS</strain>
    </source>
</reference>
<dbReference type="STRING" id="1675527.AIOL_000932"/>
<dbReference type="InterPro" id="IPR009363">
    <property type="entry name" value="Phage_Mu_Gp16"/>
</dbReference>
<dbReference type="RefSeq" id="WP_049641805.1">
    <property type="nucleotide sequence ID" value="NZ_LFTY01000001.1"/>
</dbReference>
<evidence type="ECO:0000313" key="3">
    <source>
        <dbReference type="Proteomes" id="UP000037178"/>
    </source>
</evidence>
<dbReference type="Pfam" id="PF06252">
    <property type="entry name" value="GemA"/>
    <property type="match status" value="1"/>
</dbReference>
<protein>
    <recommendedName>
        <fullName evidence="4">Regulatory protein GemA</fullName>
    </recommendedName>
</protein>
<evidence type="ECO:0000313" key="2">
    <source>
        <dbReference type="EMBL" id="KMW60767.1"/>
    </source>
</evidence>
<accession>A0A0J9ED79</accession>
<dbReference type="PATRIC" id="fig|1675527.3.peg.993"/>
<organism evidence="2 3">
    <name type="scientific">Candidatus Rhodobacter oscarellae</name>
    <dbReference type="NCBI Taxonomy" id="1675527"/>
    <lineage>
        <taxon>Bacteria</taxon>
        <taxon>Pseudomonadati</taxon>
        <taxon>Pseudomonadota</taxon>
        <taxon>Alphaproteobacteria</taxon>
        <taxon>Rhodobacterales</taxon>
        <taxon>Rhodobacter group</taxon>
        <taxon>Rhodobacter</taxon>
    </lineage>
</organism>
<feature type="region of interest" description="Disordered" evidence="1">
    <location>
        <begin position="72"/>
        <end position="94"/>
    </location>
</feature>
<dbReference type="Proteomes" id="UP000037178">
    <property type="component" value="Unassembled WGS sequence"/>
</dbReference>
<evidence type="ECO:0008006" key="4">
    <source>
        <dbReference type="Google" id="ProtNLM"/>
    </source>
</evidence>
<proteinExistence type="predicted"/>
<keyword evidence="3" id="KW-1185">Reference proteome</keyword>
<evidence type="ECO:0000256" key="1">
    <source>
        <dbReference type="SAM" id="MobiDB-lite"/>
    </source>
</evidence>
<gene>
    <name evidence="2" type="ORF">AIOL_000932</name>
</gene>
<dbReference type="EMBL" id="LFTY01000001">
    <property type="protein sequence ID" value="KMW60767.1"/>
    <property type="molecule type" value="Genomic_DNA"/>
</dbReference>
<comment type="caution">
    <text evidence="2">The sequence shown here is derived from an EMBL/GenBank/DDBJ whole genome shotgun (WGS) entry which is preliminary data.</text>
</comment>
<sequence length="164" mass="17913">MSNPKTSPQRRNSDLAMIHIGAKRLFGDVSKAGDGREAYEDWLERHTGKRSAGKLTTGQRIDLIKMMRKDGLIPDRSIGGKGPTANGEERPTSSQWAKIAALGRAMGWAQGLEDERLRSFVKRTAKVSSTKFLSRTQASKVIMGLEVWVAERQATDDGGGNAVS</sequence>
<dbReference type="OrthoDB" id="7353918at2"/>
<dbReference type="AlphaFoldDB" id="A0A0J9ED79"/>